<sequence length="264" mass="28331">MTPAIQDVQRSQAAWAQALLDPQLGAPTGLRSWNGSDPAQRFALHRNNVVLGLSEALGEAFPVLRAHVGATAFEVLAREFLRDHPPASPVLSDWGDELAGWIERYAPAAAWPWLADLARLERARVRLYHAADASALPESAIAARLAQPHRLSAARLTWHPGAAVYQSRWACVSLWAAHQGAGAWADLDIQQGEAALLLRQGDELQVLPLPPAQAAVLAALARGQTLGEAARHAEETQEGEAATLAACLTLLLRQGLITAWHDPG</sequence>
<dbReference type="EMBL" id="AP025730">
    <property type="protein sequence ID" value="BDI06457.1"/>
    <property type="molecule type" value="Genomic_DNA"/>
</dbReference>
<accession>A0ABN6PQV0</accession>
<evidence type="ECO:0000313" key="2">
    <source>
        <dbReference type="EMBL" id="BDI06457.1"/>
    </source>
</evidence>
<dbReference type="InterPro" id="IPR018640">
    <property type="entry name" value="DUF2063"/>
</dbReference>
<dbReference type="InterPro" id="IPR044922">
    <property type="entry name" value="DUF2063_N_sf"/>
</dbReference>
<dbReference type="Pfam" id="PF09836">
    <property type="entry name" value="DUF2063"/>
    <property type="match status" value="1"/>
</dbReference>
<gene>
    <name evidence="2" type="ORF">CATMQ487_34270</name>
</gene>
<dbReference type="Gene3D" id="1.10.150.690">
    <property type="entry name" value="DUF2063"/>
    <property type="match status" value="1"/>
</dbReference>
<feature type="domain" description="Putative DNA-binding" evidence="1">
    <location>
        <begin position="12"/>
        <end position="102"/>
    </location>
</feature>
<protein>
    <submittedName>
        <fullName evidence="2">DUF2063 domain-containing protein</fullName>
    </submittedName>
</protein>
<name>A0ABN6PQV0_9BURK</name>
<dbReference type="Proteomes" id="UP001057498">
    <property type="component" value="Chromosome"/>
</dbReference>
<dbReference type="RefSeq" id="WP_251969725.1">
    <property type="nucleotide sequence ID" value="NZ_AP025730.1"/>
</dbReference>
<organism evidence="2 3">
    <name type="scientific">Sphaerotilus microaerophilus</name>
    <dbReference type="NCBI Taxonomy" id="2914710"/>
    <lineage>
        <taxon>Bacteria</taxon>
        <taxon>Pseudomonadati</taxon>
        <taxon>Pseudomonadota</taxon>
        <taxon>Betaproteobacteria</taxon>
        <taxon>Burkholderiales</taxon>
        <taxon>Sphaerotilaceae</taxon>
        <taxon>Sphaerotilus</taxon>
    </lineage>
</organism>
<proteinExistence type="predicted"/>
<evidence type="ECO:0000259" key="1">
    <source>
        <dbReference type="Pfam" id="PF09836"/>
    </source>
</evidence>
<evidence type="ECO:0000313" key="3">
    <source>
        <dbReference type="Proteomes" id="UP001057498"/>
    </source>
</evidence>
<keyword evidence="3" id="KW-1185">Reference proteome</keyword>
<reference evidence="2" key="1">
    <citation type="submission" date="2022-04" db="EMBL/GenBank/DDBJ databases">
        <title>Whole genome sequence of Sphaerotilus sp. FB-5.</title>
        <authorList>
            <person name="Takeda M."/>
            <person name="Narihara S."/>
            <person name="Akimoto M."/>
            <person name="Akimoto R."/>
            <person name="Nishiyashiki S."/>
            <person name="Murakami T."/>
        </authorList>
    </citation>
    <scope>NUCLEOTIDE SEQUENCE</scope>
    <source>
        <strain evidence="2">FB-5</strain>
    </source>
</reference>